<evidence type="ECO:0000259" key="6">
    <source>
        <dbReference type="Pfam" id="PF03865"/>
    </source>
</evidence>
<comment type="caution">
    <text evidence="9">The sequence shown here is derived from an EMBL/GenBank/DDBJ whole genome shotgun (WGS) entry which is preliminary data.</text>
</comment>
<keyword evidence="5" id="KW-0732">Signal</keyword>
<reference evidence="9 10" key="1">
    <citation type="submission" date="2018-02" db="EMBL/GenBank/DDBJ databases">
        <title>A novel lanthanide dependent methylotroph, Methylotenera sp. La3113.</title>
        <authorList>
            <person name="Lv H."/>
            <person name="Tani A."/>
        </authorList>
    </citation>
    <scope>NUCLEOTIDE SEQUENCE [LARGE SCALE GENOMIC DNA]</scope>
    <source>
        <strain evidence="9 10">La3113</strain>
    </source>
</reference>
<evidence type="ECO:0000256" key="3">
    <source>
        <dbReference type="ARBA" id="ARBA00023237"/>
    </source>
</evidence>
<dbReference type="InterPro" id="IPR035251">
    <property type="entry name" value="ShlB_POTRA"/>
</dbReference>
<feature type="domain" description="Polypeptide-transport-associated ShlB-type" evidence="7">
    <location>
        <begin position="110"/>
        <end position="169"/>
    </location>
</feature>
<feature type="domain" description="ShlB POTRA" evidence="8">
    <location>
        <begin position="171"/>
        <end position="224"/>
    </location>
</feature>
<dbReference type="PANTHER" id="PTHR34597">
    <property type="entry name" value="SLR1661 PROTEIN"/>
    <property type="match status" value="1"/>
</dbReference>
<evidence type="ECO:0000313" key="10">
    <source>
        <dbReference type="Proteomes" id="UP000297706"/>
    </source>
</evidence>
<dbReference type="GO" id="GO:0046819">
    <property type="term" value="P:protein secretion by the type V secretion system"/>
    <property type="evidence" value="ECO:0007669"/>
    <property type="project" value="TreeGrafter"/>
</dbReference>
<name>A0A4Y9VQC2_9PROT</name>
<dbReference type="Pfam" id="PF03865">
    <property type="entry name" value="ShlB"/>
    <property type="match status" value="1"/>
</dbReference>
<dbReference type="AlphaFoldDB" id="A0A4Y9VQC2"/>
<dbReference type="GO" id="GO:0008320">
    <property type="term" value="F:protein transmembrane transporter activity"/>
    <property type="evidence" value="ECO:0007669"/>
    <property type="project" value="TreeGrafter"/>
</dbReference>
<keyword evidence="2" id="KW-0812">Transmembrane</keyword>
<evidence type="ECO:0000256" key="4">
    <source>
        <dbReference type="SAM" id="Coils"/>
    </source>
</evidence>
<dbReference type="Pfam" id="PF17287">
    <property type="entry name" value="POTRA_3"/>
    <property type="match status" value="1"/>
</dbReference>
<dbReference type="PANTHER" id="PTHR34597:SF3">
    <property type="entry name" value="OUTER MEMBRANE TRANSPORTER CDIB"/>
    <property type="match status" value="1"/>
</dbReference>
<feature type="signal peptide" evidence="5">
    <location>
        <begin position="1"/>
        <end position="26"/>
    </location>
</feature>
<feature type="chain" id="PRO_5021203750" evidence="5">
    <location>
        <begin position="27"/>
        <end position="598"/>
    </location>
</feature>
<keyword evidence="4" id="KW-0175">Coiled coil</keyword>
<keyword evidence="1" id="KW-0472">Membrane</keyword>
<evidence type="ECO:0000256" key="5">
    <source>
        <dbReference type="SAM" id="SignalP"/>
    </source>
</evidence>
<dbReference type="Gene3D" id="2.40.160.50">
    <property type="entry name" value="membrane protein fhac: a member of the omp85/tpsb transporter family"/>
    <property type="match status" value="1"/>
</dbReference>
<evidence type="ECO:0000259" key="7">
    <source>
        <dbReference type="Pfam" id="PF08479"/>
    </source>
</evidence>
<dbReference type="Gene3D" id="3.10.20.310">
    <property type="entry name" value="membrane protein fhac"/>
    <property type="match status" value="1"/>
</dbReference>
<gene>
    <name evidence="9" type="ORF">C3Y98_09280</name>
</gene>
<dbReference type="InterPro" id="IPR027282">
    <property type="entry name" value="TPS"/>
</dbReference>
<evidence type="ECO:0000313" key="9">
    <source>
        <dbReference type="EMBL" id="TFW70852.1"/>
    </source>
</evidence>
<sequence>MKIITINHTQFCFVVLCLFTPLQLLSAEVINQADTNALEQNRQQERLRLLKQQQEIKPDVREAVEKLQNAATVISDQIPESETPCFAIHQVELVGDSASKFQFALDAVLTHAQEVNQPILGRCLGAVGINALMARVQHAIIAKGYITTRVLAAPQDLKSGVLKLTIVPGRLSSVRFTPDSSKRISAWNSLPIHVGDILNLRDIEQALENFKRVPTAEVDIQIEPAQSGLNGEQPLSQPGLSDLVISYRQRFPLRVSLNLDDSGVNSTGKYQGGITLSADNLLSINDLFYVNYNHDLGGGDSGRRGNESHSAHYSIPLQNWLLSTSASHSTFHQTVAGTNQSYVFSGISQQGDVKASRLVYRSQINKTFLSVKGFLRKSSNYINDTEIEVQRRRTAGWELGVNQSWYLGSAVLDYNLAYRRGTGAKDSLKAPEEAFNEGTSRMEMLIGDLSLNVPFKVSAPWGMQPLQYNANLRGQANYTPLTPQDRFSIGNRFTVRGFDGQQTLLADHGWFIRNELAVPIAASGQSMYWGLDYGEVGGQSAKNLLGQYLAGTALGMRGGLGSRFGYLSYDVFVAKPINKPQGFETHSTTAGFNFNYSY</sequence>
<feature type="domain" description="Haemolysin activator HlyB C-terminal" evidence="6">
    <location>
        <begin position="239"/>
        <end position="558"/>
    </location>
</feature>
<accession>A0A4Y9VQC2</accession>
<dbReference type="InterPro" id="IPR005565">
    <property type="entry name" value="Hemolysn_activator_HlyB_C"/>
</dbReference>
<keyword evidence="10" id="KW-1185">Reference proteome</keyword>
<dbReference type="InterPro" id="IPR013686">
    <property type="entry name" value="Polypept-transport_assoc_ShlB"/>
</dbReference>
<organism evidence="9 10">
    <name type="scientific">Methylotenera oryzisoli</name>
    <dbReference type="NCBI Taxonomy" id="2080758"/>
    <lineage>
        <taxon>Bacteria</taxon>
        <taxon>Pseudomonadati</taxon>
        <taxon>Pseudomonadota</taxon>
        <taxon>Betaproteobacteria</taxon>
        <taxon>Nitrosomonadales</taxon>
        <taxon>Methylophilaceae</taxon>
        <taxon>Methylotenera</taxon>
    </lineage>
</organism>
<dbReference type="GO" id="GO:0098046">
    <property type="term" value="C:type V protein secretion system complex"/>
    <property type="evidence" value="ECO:0007669"/>
    <property type="project" value="TreeGrafter"/>
</dbReference>
<evidence type="ECO:0000256" key="1">
    <source>
        <dbReference type="ARBA" id="ARBA00022452"/>
    </source>
</evidence>
<keyword evidence="1" id="KW-1134">Transmembrane beta strand</keyword>
<evidence type="ECO:0000256" key="2">
    <source>
        <dbReference type="ARBA" id="ARBA00022692"/>
    </source>
</evidence>
<dbReference type="InterPro" id="IPR051544">
    <property type="entry name" value="TPS_OM_transporter"/>
</dbReference>
<proteinExistence type="predicted"/>
<dbReference type="EMBL" id="PQVH01000011">
    <property type="protein sequence ID" value="TFW70852.1"/>
    <property type="molecule type" value="Genomic_DNA"/>
</dbReference>
<dbReference type="OrthoDB" id="290122at2"/>
<dbReference type="PIRSF" id="PIRSF029745">
    <property type="entry name" value="FhaC"/>
    <property type="match status" value="1"/>
</dbReference>
<feature type="coiled-coil region" evidence="4">
    <location>
        <begin position="35"/>
        <end position="70"/>
    </location>
</feature>
<dbReference type="Proteomes" id="UP000297706">
    <property type="component" value="Unassembled WGS sequence"/>
</dbReference>
<protein>
    <submittedName>
        <fullName evidence="9">Uncharacterized protein</fullName>
    </submittedName>
</protein>
<keyword evidence="3" id="KW-0998">Cell outer membrane</keyword>
<evidence type="ECO:0000259" key="8">
    <source>
        <dbReference type="Pfam" id="PF17287"/>
    </source>
</evidence>
<dbReference type="Pfam" id="PF08479">
    <property type="entry name" value="POTRA_2"/>
    <property type="match status" value="1"/>
</dbReference>